<evidence type="ECO:0000313" key="1">
    <source>
        <dbReference type="EMBL" id="AUX23399.1"/>
    </source>
</evidence>
<dbReference type="AlphaFoldDB" id="A0A4P2Q2B4"/>
<name>A0A4P2Q2B4_SORCE</name>
<accession>A0A4P2Q2B4</accession>
<gene>
    <name evidence="1" type="ORF">SOCEGT47_039240</name>
</gene>
<protein>
    <submittedName>
        <fullName evidence="1">Uncharacterized protein</fullName>
    </submittedName>
</protein>
<dbReference type="EMBL" id="CP012670">
    <property type="protein sequence ID" value="AUX23399.1"/>
    <property type="molecule type" value="Genomic_DNA"/>
</dbReference>
<sequence length="140" mass="15363">MAFGAVGEVFVVVHGHLAPSDKEWNRYLDAVMAHYRGRSRARALIVTQGGAPSPAQWQRLVTHPEIPFHKGKYCVVTDSTFVRGVVQGMDAPALNPISGQYQLFKRGQLLEALRELDASPGEQRAAIALVAQLEKTVGER</sequence>
<evidence type="ECO:0000313" key="2">
    <source>
        <dbReference type="Proteomes" id="UP000295781"/>
    </source>
</evidence>
<proteinExistence type="predicted"/>
<organism evidence="1 2">
    <name type="scientific">Sorangium cellulosum</name>
    <name type="common">Polyangium cellulosum</name>
    <dbReference type="NCBI Taxonomy" id="56"/>
    <lineage>
        <taxon>Bacteria</taxon>
        <taxon>Pseudomonadati</taxon>
        <taxon>Myxococcota</taxon>
        <taxon>Polyangia</taxon>
        <taxon>Polyangiales</taxon>
        <taxon>Polyangiaceae</taxon>
        <taxon>Sorangium</taxon>
    </lineage>
</organism>
<reference evidence="1 2" key="1">
    <citation type="submission" date="2015-09" db="EMBL/GenBank/DDBJ databases">
        <title>Sorangium comparison.</title>
        <authorList>
            <person name="Zaburannyi N."/>
            <person name="Bunk B."/>
            <person name="Overmann J."/>
            <person name="Mueller R."/>
        </authorList>
    </citation>
    <scope>NUCLEOTIDE SEQUENCE [LARGE SCALE GENOMIC DNA]</scope>
    <source>
        <strain evidence="1 2">So ceGT47</strain>
    </source>
</reference>
<dbReference type="Proteomes" id="UP000295781">
    <property type="component" value="Chromosome"/>
</dbReference>